<dbReference type="PANTHER" id="PTHR43194:SF2">
    <property type="entry name" value="PEROXISOMAL MEMBRANE PROTEIN LPX1"/>
    <property type="match status" value="1"/>
</dbReference>
<gene>
    <name evidence="2" type="ORF">NIES593_08440</name>
</gene>
<dbReference type="PRINTS" id="PR00412">
    <property type="entry name" value="EPOXHYDRLASE"/>
</dbReference>
<keyword evidence="3" id="KW-1185">Reference proteome</keyword>
<organism evidence="2 3">
    <name type="scientific">Hydrococcus rivularis NIES-593</name>
    <dbReference type="NCBI Taxonomy" id="1921803"/>
    <lineage>
        <taxon>Bacteria</taxon>
        <taxon>Bacillati</taxon>
        <taxon>Cyanobacteriota</taxon>
        <taxon>Cyanophyceae</taxon>
        <taxon>Pleurocapsales</taxon>
        <taxon>Hydrococcaceae</taxon>
        <taxon>Hydrococcus</taxon>
    </lineage>
</organism>
<evidence type="ECO:0000259" key="1">
    <source>
        <dbReference type="Pfam" id="PF00561"/>
    </source>
</evidence>
<dbReference type="Pfam" id="PF00561">
    <property type="entry name" value="Abhydrolase_1"/>
    <property type="match status" value="1"/>
</dbReference>
<proteinExistence type="predicted"/>
<dbReference type="Gene3D" id="3.40.50.1820">
    <property type="entry name" value="alpha/beta hydrolase"/>
    <property type="match status" value="1"/>
</dbReference>
<dbReference type="AlphaFoldDB" id="A0A1U7HKW9"/>
<dbReference type="InterPro" id="IPR000073">
    <property type="entry name" value="AB_hydrolase_1"/>
</dbReference>
<dbReference type="RefSeq" id="WP_073599157.1">
    <property type="nucleotide sequence ID" value="NZ_MRCB01000007.1"/>
</dbReference>
<dbReference type="GO" id="GO:0016787">
    <property type="term" value="F:hydrolase activity"/>
    <property type="evidence" value="ECO:0007669"/>
    <property type="project" value="UniProtKB-KW"/>
</dbReference>
<dbReference type="InterPro" id="IPR000639">
    <property type="entry name" value="Epox_hydrolase-like"/>
</dbReference>
<protein>
    <submittedName>
        <fullName evidence="2">Hydrolase</fullName>
    </submittedName>
</protein>
<dbReference type="STRING" id="1921803.NIES593_08440"/>
<feature type="domain" description="AB hydrolase-1" evidence="1">
    <location>
        <begin position="29"/>
        <end position="262"/>
    </location>
</feature>
<sequence length="282" mass="31590">MTIVENSLIVGSLVWFYREVVPNRESDKPPVLLLHGLPAQSYTWRKVMPALAEYGFRAIAPDWIGSGFSAKPEKRDFAYTPNAYLEALSAFIQSLAINKFSLVVQGFLASVGLQYALRNSDAIDRLVIINTPLFPTAKLPWKMQQWGLPLIGDMLTQDPLLVDRTLEGGSGFVIADRDLDIYRQPFLKSSAAGRALVVTIKNLKLSETLAEVESGFSSWEKPTLIIWGMADPWLCVEDAQKLANSKPNVELTKLEEAKHYPQEHWSKEVGGEIANFLRRQVV</sequence>
<dbReference type="SUPFAM" id="SSF53474">
    <property type="entry name" value="alpha/beta-Hydrolases"/>
    <property type="match status" value="1"/>
</dbReference>
<comment type="caution">
    <text evidence="2">The sequence shown here is derived from an EMBL/GenBank/DDBJ whole genome shotgun (WGS) entry which is preliminary data.</text>
</comment>
<accession>A0A1U7HKW9</accession>
<evidence type="ECO:0000313" key="3">
    <source>
        <dbReference type="Proteomes" id="UP000186868"/>
    </source>
</evidence>
<evidence type="ECO:0000313" key="2">
    <source>
        <dbReference type="EMBL" id="OKH24175.1"/>
    </source>
</evidence>
<dbReference type="InterPro" id="IPR029058">
    <property type="entry name" value="AB_hydrolase_fold"/>
</dbReference>
<keyword evidence="2" id="KW-0378">Hydrolase</keyword>
<dbReference type="EMBL" id="MRCB01000007">
    <property type="protein sequence ID" value="OKH24175.1"/>
    <property type="molecule type" value="Genomic_DNA"/>
</dbReference>
<dbReference type="Proteomes" id="UP000186868">
    <property type="component" value="Unassembled WGS sequence"/>
</dbReference>
<dbReference type="PANTHER" id="PTHR43194">
    <property type="entry name" value="HYDROLASE ALPHA/BETA FOLD FAMILY"/>
    <property type="match status" value="1"/>
</dbReference>
<dbReference type="InterPro" id="IPR050228">
    <property type="entry name" value="Carboxylesterase_BioH"/>
</dbReference>
<name>A0A1U7HKW9_9CYAN</name>
<dbReference type="PRINTS" id="PR00111">
    <property type="entry name" value="ABHYDROLASE"/>
</dbReference>
<reference evidence="2 3" key="1">
    <citation type="submission" date="2016-11" db="EMBL/GenBank/DDBJ databases">
        <title>Draft Genome Sequences of Nine Cyanobacterial Strains from Diverse Habitats.</title>
        <authorList>
            <person name="Zhu T."/>
            <person name="Hou S."/>
            <person name="Lu X."/>
            <person name="Hess W.R."/>
        </authorList>
    </citation>
    <scope>NUCLEOTIDE SEQUENCE [LARGE SCALE GENOMIC DNA]</scope>
    <source>
        <strain evidence="2 3">NIES-593</strain>
    </source>
</reference>